<comment type="caution">
    <text evidence="4">The sequence shown here is derived from an EMBL/GenBank/DDBJ whole genome shotgun (WGS) entry which is preliminary data.</text>
</comment>
<accession>A0ABW0S121</accession>
<dbReference type="GO" id="GO:0052621">
    <property type="term" value="F:diguanylate cyclase activity"/>
    <property type="evidence" value="ECO:0007669"/>
    <property type="project" value="UniProtKB-EC"/>
</dbReference>
<evidence type="ECO:0000313" key="5">
    <source>
        <dbReference type="Proteomes" id="UP001596086"/>
    </source>
</evidence>
<feature type="transmembrane region" description="Helical" evidence="1">
    <location>
        <begin position="170"/>
        <end position="190"/>
    </location>
</feature>
<dbReference type="Pfam" id="PF00563">
    <property type="entry name" value="EAL"/>
    <property type="match status" value="1"/>
</dbReference>
<dbReference type="Gene3D" id="3.30.70.270">
    <property type="match status" value="2"/>
</dbReference>
<dbReference type="Proteomes" id="UP001596086">
    <property type="component" value="Unassembled WGS sequence"/>
</dbReference>
<dbReference type="SMART" id="SM00052">
    <property type="entry name" value="EAL"/>
    <property type="match status" value="1"/>
</dbReference>
<dbReference type="PANTHER" id="PTHR44757:SF2">
    <property type="entry name" value="BIOFILM ARCHITECTURE MAINTENANCE PROTEIN MBAA"/>
    <property type="match status" value="1"/>
</dbReference>
<keyword evidence="1" id="KW-0472">Membrane</keyword>
<dbReference type="InterPro" id="IPR029787">
    <property type="entry name" value="Nucleotide_cyclase"/>
</dbReference>
<keyword evidence="5" id="KW-1185">Reference proteome</keyword>
<reference evidence="5" key="1">
    <citation type="journal article" date="2019" name="Int. J. Syst. Evol. Microbiol.">
        <title>The Global Catalogue of Microorganisms (GCM) 10K type strain sequencing project: providing services to taxonomists for standard genome sequencing and annotation.</title>
        <authorList>
            <consortium name="The Broad Institute Genomics Platform"/>
            <consortium name="The Broad Institute Genome Sequencing Center for Infectious Disease"/>
            <person name="Wu L."/>
            <person name="Ma J."/>
        </authorList>
    </citation>
    <scope>NUCLEOTIDE SEQUENCE [LARGE SCALE GENOMIC DNA]</scope>
    <source>
        <strain evidence="5">CGMCC 4.5798</strain>
    </source>
</reference>
<sequence length="844" mass="93061">MKNIGSRLIDRYITAIHWFIPAEAQQNAAQLTRAQNVVNAVLLSALSGPFYSLAYYLLGFPTAAQEILACCAFMFIAPFLLRATRSIAIAREVFLCAVFFNFTWLTFNLGGVNAPTAGWLITAPVVAMFLGGVATAVFWLAMSCGAVAAIYTLPMVGIALPPHPVKDMDLLYLLCDLGLYLVIVVFVLLFELTKTKGFIKLEQALNVINELAIRDELTGSHNRRHLIGLIEQERERVVKGAQAFCVCLLDIDFFKRINDTYGHAAGDAVLRSFAVTVQKQIRESDAFGRYGGEEFLLMLPETTLEDAMQFAERVRMGIERLVFRDISSDLKVSVSIGVAQFRLGETIGQTVTRADEALYTAKSSGRNRVINYGQTVEMTREQAEAQAEAESAPSLLPLELTDTSQCDPLTGLLGRRVLRDRLNHAMSRSIRNERLVGLMLLNVNKFKDINEALGYEAGDAILAQIAANVRDCLRDSDTVVRWGGDEFIVILEDLAQLGDAQQVAEKILDRFALPLRAGERESFVSLSVGIATFPAPGCDIDTLLKRADTAMTRAKMWGENSVQVYSSDAPLPPSERLILKNHLREALAQDQLLLEYQPQVDIASRRIVGVEALIRWNHPQYGRIEPGRFITLAEETGLIVPIGEWVLRSACAQNRAWRDAGLPALKTAVNLSARQLKHPELVDRVLEIIGETGIAPSCLDLEITEGILIDNMEMNRQGLQTLRQAGVQVSIDDFGTGYSSLGYLTELPADILKMDRSFVTRLGQGEPGARGYALAESIIHMAHRLQLAVIAEAVETEEQLADLTAMGCDYAQGYYFHRPLAADKVAELLRQQAAADQGQALQVA</sequence>
<dbReference type="Gene3D" id="3.20.20.450">
    <property type="entry name" value="EAL domain"/>
    <property type="match status" value="1"/>
</dbReference>
<name>A0ABW0S121_9BURK</name>
<evidence type="ECO:0000256" key="1">
    <source>
        <dbReference type="SAM" id="Phobius"/>
    </source>
</evidence>
<keyword evidence="1" id="KW-1133">Transmembrane helix</keyword>
<keyword evidence="1" id="KW-0812">Transmembrane</keyword>
<feature type="transmembrane region" description="Helical" evidence="1">
    <location>
        <begin position="63"/>
        <end position="81"/>
    </location>
</feature>
<organism evidence="4 5">
    <name type="scientific">Massilia aerilata</name>
    <dbReference type="NCBI Taxonomy" id="453817"/>
    <lineage>
        <taxon>Bacteria</taxon>
        <taxon>Pseudomonadati</taxon>
        <taxon>Pseudomonadota</taxon>
        <taxon>Betaproteobacteria</taxon>
        <taxon>Burkholderiales</taxon>
        <taxon>Oxalobacteraceae</taxon>
        <taxon>Telluria group</taxon>
        <taxon>Massilia</taxon>
    </lineage>
</organism>
<feature type="domain" description="GGDEF" evidence="3">
    <location>
        <begin position="434"/>
        <end position="567"/>
    </location>
</feature>
<dbReference type="NCBIfam" id="TIGR00254">
    <property type="entry name" value="GGDEF"/>
    <property type="match status" value="2"/>
</dbReference>
<dbReference type="PROSITE" id="PS50887">
    <property type="entry name" value="GGDEF"/>
    <property type="match status" value="2"/>
</dbReference>
<feature type="domain" description="EAL" evidence="2">
    <location>
        <begin position="576"/>
        <end position="833"/>
    </location>
</feature>
<evidence type="ECO:0000259" key="3">
    <source>
        <dbReference type="PROSITE" id="PS50887"/>
    </source>
</evidence>
<dbReference type="PANTHER" id="PTHR44757">
    <property type="entry name" value="DIGUANYLATE CYCLASE DGCP"/>
    <property type="match status" value="1"/>
</dbReference>
<protein>
    <submittedName>
        <fullName evidence="4">Diguanylate cyclase</fullName>
        <ecNumber evidence="4">2.7.7.65</ecNumber>
    </submittedName>
</protein>
<keyword evidence="4" id="KW-0808">Transferase</keyword>
<proteinExistence type="predicted"/>
<dbReference type="PROSITE" id="PS50883">
    <property type="entry name" value="EAL"/>
    <property type="match status" value="1"/>
</dbReference>
<dbReference type="SMART" id="SM00267">
    <property type="entry name" value="GGDEF"/>
    <property type="match status" value="2"/>
</dbReference>
<dbReference type="RefSeq" id="WP_379772074.1">
    <property type="nucleotide sequence ID" value="NZ_JBHSMZ010000010.1"/>
</dbReference>
<feature type="transmembrane region" description="Helical" evidence="1">
    <location>
        <begin position="37"/>
        <end position="57"/>
    </location>
</feature>
<dbReference type="InterPro" id="IPR052155">
    <property type="entry name" value="Biofilm_reg_signaling"/>
</dbReference>
<feature type="transmembrane region" description="Helical" evidence="1">
    <location>
        <begin position="117"/>
        <end position="139"/>
    </location>
</feature>
<feature type="domain" description="GGDEF" evidence="3">
    <location>
        <begin position="242"/>
        <end position="374"/>
    </location>
</feature>
<dbReference type="InterPro" id="IPR001633">
    <property type="entry name" value="EAL_dom"/>
</dbReference>
<dbReference type="InterPro" id="IPR043128">
    <property type="entry name" value="Rev_trsase/Diguanyl_cyclase"/>
</dbReference>
<keyword evidence="4" id="KW-0548">Nucleotidyltransferase</keyword>
<dbReference type="CDD" id="cd01948">
    <property type="entry name" value="EAL"/>
    <property type="match status" value="1"/>
</dbReference>
<dbReference type="Pfam" id="PF00990">
    <property type="entry name" value="GGDEF"/>
    <property type="match status" value="2"/>
</dbReference>
<feature type="transmembrane region" description="Helical" evidence="1">
    <location>
        <begin position="93"/>
        <end position="111"/>
    </location>
</feature>
<dbReference type="InterPro" id="IPR035919">
    <property type="entry name" value="EAL_sf"/>
</dbReference>
<evidence type="ECO:0000259" key="2">
    <source>
        <dbReference type="PROSITE" id="PS50883"/>
    </source>
</evidence>
<dbReference type="EC" id="2.7.7.65" evidence="4"/>
<evidence type="ECO:0000313" key="4">
    <source>
        <dbReference type="EMBL" id="MFC5549981.1"/>
    </source>
</evidence>
<dbReference type="SUPFAM" id="SSF141868">
    <property type="entry name" value="EAL domain-like"/>
    <property type="match status" value="1"/>
</dbReference>
<dbReference type="SUPFAM" id="SSF55073">
    <property type="entry name" value="Nucleotide cyclase"/>
    <property type="match status" value="2"/>
</dbReference>
<dbReference type="EMBL" id="JBHSMZ010000010">
    <property type="protein sequence ID" value="MFC5549981.1"/>
    <property type="molecule type" value="Genomic_DNA"/>
</dbReference>
<dbReference type="InterPro" id="IPR000160">
    <property type="entry name" value="GGDEF_dom"/>
</dbReference>
<dbReference type="CDD" id="cd01949">
    <property type="entry name" value="GGDEF"/>
    <property type="match status" value="2"/>
</dbReference>
<gene>
    <name evidence="4" type="ORF">ACFPO9_15800</name>
</gene>